<reference evidence="2 3" key="1">
    <citation type="submission" date="2019-08" db="EMBL/GenBank/DDBJ databases">
        <title>Genome of Luteibaculum oceani JCM 18817.</title>
        <authorList>
            <person name="Bowman J.P."/>
        </authorList>
    </citation>
    <scope>NUCLEOTIDE SEQUENCE [LARGE SCALE GENOMIC DNA]</scope>
    <source>
        <strain evidence="2 3">JCM 18817</strain>
    </source>
</reference>
<dbReference type="AlphaFoldDB" id="A0A5C6V9F5"/>
<dbReference type="RefSeq" id="WP_147013317.1">
    <property type="nucleotide sequence ID" value="NZ_VORB01000002.1"/>
</dbReference>
<gene>
    <name evidence="2" type="ORF">FRX97_03185</name>
</gene>
<accession>A0A5C6V9F5</accession>
<protein>
    <submittedName>
        <fullName evidence="2">DUF2911 domain-containing protein</fullName>
    </submittedName>
</protein>
<evidence type="ECO:0000256" key="1">
    <source>
        <dbReference type="SAM" id="Phobius"/>
    </source>
</evidence>
<keyword evidence="1" id="KW-0472">Membrane</keyword>
<dbReference type="Proteomes" id="UP000321168">
    <property type="component" value="Unassembled WGS sequence"/>
</dbReference>
<name>A0A5C6V9F5_9FLAO</name>
<dbReference type="EMBL" id="VORB01000002">
    <property type="protein sequence ID" value="TXC82112.1"/>
    <property type="molecule type" value="Genomic_DNA"/>
</dbReference>
<keyword evidence="1" id="KW-1133">Transmembrane helix</keyword>
<evidence type="ECO:0000313" key="3">
    <source>
        <dbReference type="Proteomes" id="UP000321168"/>
    </source>
</evidence>
<dbReference type="InterPro" id="IPR021314">
    <property type="entry name" value="DUF2911"/>
</dbReference>
<feature type="transmembrane region" description="Helical" evidence="1">
    <location>
        <begin position="6"/>
        <end position="26"/>
    </location>
</feature>
<organism evidence="2 3">
    <name type="scientific">Luteibaculum oceani</name>
    <dbReference type="NCBI Taxonomy" id="1294296"/>
    <lineage>
        <taxon>Bacteria</taxon>
        <taxon>Pseudomonadati</taxon>
        <taxon>Bacteroidota</taxon>
        <taxon>Flavobacteriia</taxon>
        <taxon>Flavobacteriales</taxon>
        <taxon>Luteibaculaceae</taxon>
        <taxon>Luteibaculum</taxon>
    </lineage>
</organism>
<comment type="caution">
    <text evidence="2">The sequence shown here is derived from an EMBL/GenBank/DDBJ whole genome shotgun (WGS) entry which is preliminary data.</text>
</comment>
<proteinExistence type="predicted"/>
<dbReference type="Pfam" id="PF11138">
    <property type="entry name" value="DUF2911"/>
    <property type="match status" value="1"/>
</dbReference>
<keyword evidence="3" id="KW-1185">Reference proteome</keyword>
<dbReference type="OrthoDB" id="187854at2"/>
<keyword evidence="1" id="KW-0812">Transmembrane</keyword>
<evidence type="ECO:0000313" key="2">
    <source>
        <dbReference type="EMBL" id="TXC82112.1"/>
    </source>
</evidence>
<sequence length="182" mass="20742">MSKVIKWALIIVGALIVIGFVGFNILKKQTKKHSPEAVEVIAINDTEVEVKYCRPFKKDREIFGGLVPYGEVWRTGANEATRFKTNQDLTINGKTLKAGEYTLWTIPNKDQWDIIWSKKLYDWGVDFSAKAAREPKHDALKVSVPTEELPQTVEQFTIKFSDDLTMHLMWDKTRVSVPLASS</sequence>